<reference evidence="2 3" key="1">
    <citation type="submission" date="2019-12" db="EMBL/GenBank/DDBJ databases">
        <authorList>
            <person name="Jiao W.-B."/>
            <person name="Schneeberger K."/>
        </authorList>
    </citation>
    <scope>NUCLEOTIDE SEQUENCE [LARGE SCALE GENOMIC DNA]</scope>
    <source>
        <strain evidence="3">cv. C24</strain>
    </source>
</reference>
<dbReference type="OrthoDB" id="1027775at2759"/>
<evidence type="ECO:0000313" key="3">
    <source>
        <dbReference type="Proteomes" id="UP000434276"/>
    </source>
</evidence>
<proteinExistence type="predicted"/>
<dbReference type="InterPro" id="IPR001810">
    <property type="entry name" value="F-box_dom"/>
</dbReference>
<evidence type="ECO:0000313" key="2">
    <source>
        <dbReference type="EMBL" id="CAA0393856.1"/>
    </source>
</evidence>
<evidence type="ECO:0000259" key="1">
    <source>
        <dbReference type="PROSITE" id="PS50181"/>
    </source>
</evidence>
<dbReference type="PANTHER" id="PTHR24414">
    <property type="entry name" value="F-BOX/KELCH-REPEAT PROTEIN SKIP4"/>
    <property type="match status" value="1"/>
</dbReference>
<dbReference type="InterPro" id="IPR050354">
    <property type="entry name" value="F-box/kelch-repeat_ARATH"/>
</dbReference>
<sequence>MASPVTTNGKEPLVRKQKKSLSLPDDVLVSFLAHVSRLHYSILSLVLKNFRSLIASPELYKTRSLLGRIESCLYVCLRFPNESHPRWFTLYMKPNQIVANNKSNCNLLVPTPSISSSPAHWLCLIAVGSRIY</sequence>
<dbReference type="ExpressionAtlas" id="A0A5S9XQX1">
    <property type="expression patterns" value="baseline and differential"/>
</dbReference>
<dbReference type="PROSITE" id="PS50181">
    <property type="entry name" value="FBOX"/>
    <property type="match status" value="1"/>
</dbReference>
<dbReference type="EMBL" id="CACSHJ010000095">
    <property type="protein sequence ID" value="CAA0393856.1"/>
    <property type="molecule type" value="Genomic_DNA"/>
</dbReference>
<dbReference type="AlphaFoldDB" id="A0A5S9XQX1"/>
<dbReference type="Pfam" id="PF00646">
    <property type="entry name" value="F-box"/>
    <property type="match status" value="1"/>
</dbReference>
<feature type="domain" description="F-box" evidence="1">
    <location>
        <begin position="17"/>
        <end position="63"/>
    </location>
</feature>
<gene>
    <name evidence="2" type="ORF">C24_LOCUS17211</name>
</gene>
<dbReference type="Proteomes" id="UP000434276">
    <property type="component" value="Unassembled WGS sequence"/>
</dbReference>
<protein>
    <recommendedName>
        <fullName evidence="1">F-box domain-containing protein</fullName>
    </recommendedName>
</protein>
<organism evidence="2 3">
    <name type="scientific">Arabidopsis thaliana</name>
    <name type="common">Mouse-ear cress</name>
    <dbReference type="NCBI Taxonomy" id="3702"/>
    <lineage>
        <taxon>Eukaryota</taxon>
        <taxon>Viridiplantae</taxon>
        <taxon>Streptophyta</taxon>
        <taxon>Embryophyta</taxon>
        <taxon>Tracheophyta</taxon>
        <taxon>Spermatophyta</taxon>
        <taxon>Magnoliopsida</taxon>
        <taxon>eudicotyledons</taxon>
        <taxon>Gunneridae</taxon>
        <taxon>Pentapetalae</taxon>
        <taxon>rosids</taxon>
        <taxon>malvids</taxon>
        <taxon>Brassicales</taxon>
        <taxon>Brassicaceae</taxon>
        <taxon>Camelineae</taxon>
        <taxon>Arabidopsis</taxon>
    </lineage>
</organism>
<dbReference type="PANTHER" id="PTHR24414:SF184">
    <property type="entry name" value="GALACTOSE OXIDASE_KELCH REPEAT SUPERFAMILY PROTEIN"/>
    <property type="match status" value="1"/>
</dbReference>
<accession>A0A5S9XQX1</accession>
<name>A0A5S9XQX1_ARATH</name>